<keyword evidence="2" id="KW-1185">Reference proteome</keyword>
<organism evidence="1 2">
    <name type="scientific">Phanerochaete sordida</name>
    <dbReference type="NCBI Taxonomy" id="48140"/>
    <lineage>
        <taxon>Eukaryota</taxon>
        <taxon>Fungi</taxon>
        <taxon>Dikarya</taxon>
        <taxon>Basidiomycota</taxon>
        <taxon>Agaricomycotina</taxon>
        <taxon>Agaricomycetes</taxon>
        <taxon>Polyporales</taxon>
        <taxon>Phanerochaetaceae</taxon>
        <taxon>Phanerochaete</taxon>
    </lineage>
</organism>
<name>A0A9P3LHN6_9APHY</name>
<gene>
    <name evidence="1" type="ORF">PsYK624_105010</name>
</gene>
<reference evidence="1 2" key="1">
    <citation type="submission" date="2021-08" db="EMBL/GenBank/DDBJ databases">
        <title>Draft Genome Sequence of Phanerochaete sordida strain YK-624.</title>
        <authorList>
            <person name="Mori T."/>
            <person name="Dohra H."/>
            <person name="Suzuki T."/>
            <person name="Kawagishi H."/>
            <person name="Hirai H."/>
        </authorList>
    </citation>
    <scope>NUCLEOTIDE SEQUENCE [LARGE SCALE GENOMIC DNA]</scope>
    <source>
        <strain evidence="1 2">YK-624</strain>
    </source>
</reference>
<sequence>MSPSSSSSEPSTPDQIYSSSLDSLGLGHALWEPEPNDTGEVQFGDVGFVHEGSFVRLFNLDPSVEEWKVTRWNPAYAPQALPENALKIKRNPHKLASGHYCSHGVYSTEVRGSVSVAAGAPVSAGLEVGYICSAKQGAALRLRSDARAEGIYPSPRLRRYIARHYDQWLAYARDDADHDVKHGDLVVVTSCAKTTPDWATCVFSSRSSGLHVSLAGHAGGVAGVAAGGAHETSVTHTPIQRRGELYHAENRAPGDARGRSDQCVTIKRLKVRKRWFIRLVAAADDHELPSPDDKLSDVGQQTHPVQEGIEIAASENQDTSTDFLDTLLAYELDVSGARVAIAGDDEVEALLNGLSVADFASYLRSAQPRVHVDEDGIASLMMHGLIVHELDQRFSRLDVSAGVTESPGMYGSLRSYQSPRRVRALISTSIYRSDRHR</sequence>
<dbReference type="OrthoDB" id="2662290at2759"/>
<dbReference type="EMBL" id="BPQB01000039">
    <property type="protein sequence ID" value="GJE94332.1"/>
    <property type="molecule type" value="Genomic_DNA"/>
</dbReference>
<evidence type="ECO:0000313" key="2">
    <source>
        <dbReference type="Proteomes" id="UP000703269"/>
    </source>
</evidence>
<evidence type="ECO:0000313" key="1">
    <source>
        <dbReference type="EMBL" id="GJE94332.1"/>
    </source>
</evidence>
<comment type="caution">
    <text evidence="1">The sequence shown here is derived from an EMBL/GenBank/DDBJ whole genome shotgun (WGS) entry which is preliminary data.</text>
</comment>
<dbReference type="AlphaFoldDB" id="A0A9P3LHN6"/>
<proteinExistence type="predicted"/>
<protein>
    <submittedName>
        <fullName evidence="1">WD40 repeat domain-containing protein</fullName>
    </submittedName>
</protein>
<accession>A0A9P3LHN6</accession>
<dbReference type="Proteomes" id="UP000703269">
    <property type="component" value="Unassembled WGS sequence"/>
</dbReference>